<dbReference type="Gene3D" id="3.30.40.10">
    <property type="entry name" value="Zinc/RING finger domain, C3HC4 (zinc finger)"/>
    <property type="match status" value="1"/>
</dbReference>
<evidence type="ECO:0000259" key="10">
    <source>
        <dbReference type="PROSITE" id="PS50089"/>
    </source>
</evidence>
<feature type="compositionally biased region" description="Polar residues" evidence="9">
    <location>
        <begin position="69"/>
        <end position="78"/>
    </location>
</feature>
<feature type="compositionally biased region" description="Acidic residues" evidence="9">
    <location>
        <begin position="724"/>
        <end position="741"/>
    </location>
</feature>
<dbReference type="InterPro" id="IPR051653">
    <property type="entry name" value="E3_ligase_sorting_rcpt"/>
</dbReference>
<reference evidence="12" key="1">
    <citation type="journal article" date="2014" name="Proc. Natl. Acad. Sci. U.S.A.">
        <title>Extensive sampling of basidiomycete genomes demonstrates inadequacy of the white-rot/brown-rot paradigm for wood decay fungi.</title>
        <authorList>
            <person name="Riley R."/>
            <person name="Salamov A.A."/>
            <person name="Brown D.W."/>
            <person name="Nagy L.G."/>
            <person name="Floudas D."/>
            <person name="Held B.W."/>
            <person name="Levasseur A."/>
            <person name="Lombard V."/>
            <person name="Morin E."/>
            <person name="Otillar R."/>
            <person name="Lindquist E.A."/>
            <person name="Sun H."/>
            <person name="LaButti K.M."/>
            <person name="Schmutz J."/>
            <person name="Jabbour D."/>
            <person name="Luo H."/>
            <person name="Baker S.E."/>
            <person name="Pisabarro A.G."/>
            <person name="Walton J.D."/>
            <person name="Blanchette R.A."/>
            <person name="Henrissat B."/>
            <person name="Martin F."/>
            <person name="Cullen D."/>
            <person name="Hibbett D.S."/>
            <person name="Grigoriev I.V."/>
        </authorList>
    </citation>
    <scope>NUCLEOTIDE SEQUENCE [LARGE SCALE GENOMIC DNA]</scope>
    <source>
        <strain evidence="12">CBS 339.88</strain>
    </source>
</reference>
<dbReference type="Proteomes" id="UP000027222">
    <property type="component" value="Unassembled WGS sequence"/>
</dbReference>
<evidence type="ECO:0000256" key="9">
    <source>
        <dbReference type="SAM" id="MobiDB-lite"/>
    </source>
</evidence>
<feature type="region of interest" description="Disordered" evidence="9">
    <location>
        <begin position="493"/>
        <end position="532"/>
    </location>
</feature>
<keyword evidence="6" id="KW-1133">Transmembrane helix</keyword>
<evidence type="ECO:0000256" key="3">
    <source>
        <dbReference type="ARBA" id="ARBA00022723"/>
    </source>
</evidence>
<evidence type="ECO:0000256" key="7">
    <source>
        <dbReference type="ARBA" id="ARBA00023136"/>
    </source>
</evidence>
<feature type="compositionally biased region" description="Polar residues" evidence="9">
    <location>
        <begin position="594"/>
        <end position="615"/>
    </location>
</feature>
<evidence type="ECO:0000256" key="4">
    <source>
        <dbReference type="ARBA" id="ARBA00022771"/>
    </source>
</evidence>
<dbReference type="AlphaFoldDB" id="A0A067SRG9"/>
<protein>
    <recommendedName>
        <fullName evidence="10">RING-type domain-containing protein</fullName>
    </recommendedName>
</protein>
<feature type="region of interest" description="Disordered" evidence="9">
    <location>
        <begin position="189"/>
        <end position="396"/>
    </location>
</feature>
<evidence type="ECO:0000256" key="2">
    <source>
        <dbReference type="ARBA" id="ARBA00022692"/>
    </source>
</evidence>
<dbReference type="PANTHER" id="PTHR47168:SF1">
    <property type="entry name" value="OS02G0798600 PROTEIN"/>
    <property type="match status" value="1"/>
</dbReference>
<comment type="subcellular location">
    <subcellularLocation>
        <location evidence="1">Membrane</location>
        <topology evidence="1">Single-pass membrane protein</topology>
    </subcellularLocation>
</comment>
<dbReference type="GO" id="GO:0016020">
    <property type="term" value="C:membrane"/>
    <property type="evidence" value="ECO:0007669"/>
    <property type="project" value="UniProtKB-SubCell"/>
</dbReference>
<feature type="compositionally biased region" description="Polar residues" evidence="9">
    <location>
        <begin position="214"/>
        <end position="226"/>
    </location>
</feature>
<feature type="region of interest" description="Disordered" evidence="9">
    <location>
        <begin position="804"/>
        <end position="856"/>
    </location>
</feature>
<evidence type="ECO:0000256" key="6">
    <source>
        <dbReference type="ARBA" id="ARBA00022989"/>
    </source>
</evidence>
<sequence>MGQSSSRPHEPSARPALPTPSTLTNAVAGASTDAQPVLSADVDAHASDSSGSQRSPIRKSILKLVKPSNIRSRLSSVASHPGEVGRSWRNSRRWSKSPHNSTTPPLEPQLASSSTSFTDAPSNLLPPALDKGKQREITPPSDEEEDSQETTHINVDQASRLASGAPLPDLTASAMTPVLGATDSVVGSLADPHTVSETTDDAHTPNEADFESSPIESPSPVNQPEGNQAPSSPEPQLPPSPPQSTPPPRQFPPPGTLVVVQGIVHTTDVTRPGSTSQGESTPSSNSRPGSGLETLPDQSANRTRNRLSALLRPRSASSRPPSTLVGESTSTTTAPPEAEHLPASASELSRLSTAESTQNDVNTAVPNEPVDLHRDEFVSLTGGSPPASDSRVPSISSSSIDVLGTLLSVAAAATAASLLTGSSEPILSSGLAPPNPSSFSPSSASPISTTSPSTTSLPNLPPYPRSPTPNTMNPDISAAGRAERMRQAWGTIRERLGLRPSVSPPGHAPGDVFRQDNNLPSPIGLNGDAATTGTPTDTRELMLAEMARAFNIGLGLNGLGGLTQTASTSNAPADRDAVGVPRSSPDEDHMTAEGTGNDTASQPRSAPATNATNMTMPPEGSFERFLVDLQIDLRAALTQADENAETTQASTQNPQSPEQGTPIFPVAANDATAPSTSSLPVFTEFHEQQTASQLDVHAEQSGNTEAVHTGDDFYADLPLQELSDSESEFDEDDHEDDDDDDFHSVEHESTDAGQNGPSNDETHPRTSGTGRIDASGRINWWRLYRFPPIISPRIDTAGLRQPFVATPQSTSPTTTPTSLFSPNPTPHPAGPSPTDAIPIDSPSSDTPTSNSLPLPQQPHAQALHSVVPVIVVGLQSVNQEWRPEMPQHGENEGIDFFGRPSSEEGNANGPANDHVDEDDLDAWGGQHSVGLDGARGRGRARGWQSRAANAIRNLRSGRRNTEAGTGAQAPLVAPGSRTFLIYVIGGYYPPDHSIVTGGPNILDSFEALLELADLLGQVKPPTVSKDDIDKSGLKIIKASELVQHEKEGKVSANCLDRCLICLDDYEPDDQIRVMSCRHAFHKGCVDEWLQKGRNNCPACRSTGVKADTHASPVTPMPAS</sequence>
<keyword evidence="4 8" id="KW-0863">Zinc-finger</keyword>
<feature type="compositionally biased region" description="Polar residues" evidence="9">
    <location>
        <begin position="267"/>
        <end position="288"/>
    </location>
</feature>
<keyword evidence="5" id="KW-0862">Zinc</keyword>
<feature type="region of interest" description="Disordered" evidence="9">
    <location>
        <begin position="565"/>
        <end position="619"/>
    </location>
</feature>
<evidence type="ECO:0000256" key="1">
    <source>
        <dbReference type="ARBA" id="ARBA00004167"/>
    </source>
</evidence>
<keyword evidence="12" id="KW-1185">Reference proteome</keyword>
<evidence type="ECO:0000313" key="11">
    <source>
        <dbReference type="EMBL" id="KDR73436.1"/>
    </source>
</evidence>
<evidence type="ECO:0000313" key="12">
    <source>
        <dbReference type="Proteomes" id="UP000027222"/>
    </source>
</evidence>
<evidence type="ECO:0000256" key="8">
    <source>
        <dbReference type="PROSITE-ProRule" id="PRU00175"/>
    </source>
</evidence>
<name>A0A067SRG9_GALM3</name>
<dbReference type="SUPFAM" id="SSF57850">
    <property type="entry name" value="RING/U-box"/>
    <property type="match status" value="1"/>
</dbReference>
<feature type="compositionally biased region" description="Polar residues" evidence="9">
    <location>
        <begin position="98"/>
        <end position="121"/>
    </location>
</feature>
<gene>
    <name evidence="11" type="ORF">GALMADRAFT_251097</name>
</gene>
<dbReference type="FunFam" id="3.30.40.10:FF:000728">
    <property type="entry name" value="Unplaced genomic scaffold supercont1.4, whole genome shotgun sequence"/>
    <property type="match status" value="1"/>
</dbReference>
<feature type="compositionally biased region" description="Polar residues" evidence="9">
    <location>
        <begin position="325"/>
        <end position="334"/>
    </location>
</feature>
<keyword evidence="7" id="KW-0472">Membrane</keyword>
<evidence type="ECO:0000256" key="5">
    <source>
        <dbReference type="ARBA" id="ARBA00022833"/>
    </source>
</evidence>
<feature type="compositionally biased region" description="Low complexity" evidence="9">
    <location>
        <begin position="832"/>
        <end position="854"/>
    </location>
</feature>
<dbReference type="CDD" id="cd16473">
    <property type="entry name" value="RING-H2_RNF103"/>
    <property type="match status" value="1"/>
</dbReference>
<feature type="region of interest" description="Disordered" evidence="9">
    <location>
        <begin position="724"/>
        <end position="772"/>
    </location>
</feature>
<dbReference type="EMBL" id="KL142385">
    <property type="protein sequence ID" value="KDR73436.1"/>
    <property type="molecule type" value="Genomic_DNA"/>
</dbReference>
<feature type="region of interest" description="Disordered" evidence="9">
    <location>
        <begin position="429"/>
        <end position="476"/>
    </location>
</feature>
<proteinExistence type="predicted"/>
<dbReference type="HOGENOM" id="CLU_006852_0_0_1"/>
<feature type="region of interest" description="Disordered" evidence="9">
    <location>
        <begin position="641"/>
        <end position="677"/>
    </location>
</feature>
<dbReference type="OrthoDB" id="8062037at2759"/>
<dbReference type="InterPro" id="IPR013083">
    <property type="entry name" value="Znf_RING/FYVE/PHD"/>
</dbReference>
<dbReference type="SMART" id="SM00184">
    <property type="entry name" value="RING"/>
    <property type="match status" value="1"/>
</dbReference>
<keyword evidence="3" id="KW-0479">Metal-binding</keyword>
<feature type="compositionally biased region" description="Pro residues" evidence="9">
    <location>
        <begin position="232"/>
        <end position="255"/>
    </location>
</feature>
<feature type="region of interest" description="Disordered" evidence="9">
    <location>
        <begin position="1"/>
        <end position="171"/>
    </location>
</feature>
<accession>A0A067SRG9</accession>
<dbReference type="PANTHER" id="PTHR47168">
    <property type="entry name" value="RING ZINC FINGER DOMAIN SUPERFAMILY PROTEIN-RELATED"/>
    <property type="match status" value="1"/>
</dbReference>
<feature type="compositionally biased region" description="Polar residues" evidence="9">
    <location>
        <begin position="645"/>
        <end position="659"/>
    </location>
</feature>
<dbReference type="Pfam" id="PF13639">
    <property type="entry name" value="zf-RING_2"/>
    <property type="match status" value="1"/>
</dbReference>
<feature type="compositionally biased region" description="Polar residues" evidence="9">
    <location>
        <begin position="346"/>
        <end position="365"/>
    </location>
</feature>
<keyword evidence="2" id="KW-0812">Transmembrane</keyword>
<feature type="compositionally biased region" description="Polar residues" evidence="9">
    <location>
        <begin position="751"/>
        <end position="769"/>
    </location>
</feature>
<organism evidence="11 12">
    <name type="scientific">Galerina marginata (strain CBS 339.88)</name>
    <dbReference type="NCBI Taxonomy" id="685588"/>
    <lineage>
        <taxon>Eukaryota</taxon>
        <taxon>Fungi</taxon>
        <taxon>Dikarya</taxon>
        <taxon>Basidiomycota</taxon>
        <taxon>Agaricomycotina</taxon>
        <taxon>Agaricomycetes</taxon>
        <taxon>Agaricomycetidae</taxon>
        <taxon>Agaricales</taxon>
        <taxon>Agaricineae</taxon>
        <taxon>Strophariaceae</taxon>
        <taxon>Galerina</taxon>
    </lineage>
</organism>
<dbReference type="STRING" id="685588.A0A067SRG9"/>
<dbReference type="InterPro" id="IPR001841">
    <property type="entry name" value="Znf_RING"/>
</dbReference>
<feature type="compositionally biased region" description="Low complexity" evidence="9">
    <location>
        <begin position="806"/>
        <end position="822"/>
    </location>
</feature>
<feature type="compositionally biased region" description="Low complexity" evidence="9">
    <location>
        <begin position="306"/>
        <end position="322"/>
    </location>
</feature>
<dbReference type="PROSITE" id="PS50089">
    <property type="entry name" value="ZF_RING_2"/>
    <property type="match status" value="1"/>
</dbReference>
<feature type="domain" description="RING-type" evidence="10">
    <location>
        <begin position="1058"/>
        <end position="1100"/>
    </location>
</feature>
<feature type="compositionally biased region" description="Low complexity" evidence="9">
    <location>
        <begin position="437"/>
        <end position="458"/>
    </location>
</feature>
<dbReference type="GO" id="GO:0008270">
    <property type="term" value="F:zinc ion binding"/>
    <property type="evidence" value="ECO:0007669"/>
    <property type="project" value="UniProtKB-KW"/>
</dbReference>